<keyword evidence="1" id="KW-0812">Transmembrane</keyword>
<keyword evidence="2" id="KW-1185">Reference proteome</keyword>
<name>A0A915KHI7_ROMCU</name>
<proteinExistence type="predicted"/>
<sequence length="479" mass="55513">MGGADDAGKFGVIRKIVPRAFGFEIGGRRRSSRRRRRRRHYFPRRLVFRGNPLKLQVLMQTLGTKPQFRFTLKDERKNDDALAAVIITIICAIIFTVVILLGFKFVILPYKRKKIANLLKTDNQFLLQEMKHSEIWDADKLDDILRDKYPINRDLIKIDAAIEIDEFKEKVAKGTPHPCDRFYVQLLFTKLLNVSIENRNPAKDYYEQIYDYENNMHFLGIVPAERTMVDFLSFLIMAKVNFVVWLETVPDKLKHVQYDSVIPRNRMEMYAYEPDFSVQCCAANSVLNGMEKLIMLVNYKKAQKKQVTVFLLKLDVRDRKAKNSYAGAIYRRGQAIHGAIKEIRKRAKNHKSLSICFLGDRKRTKEESLLFVAYISAQMAESCGRMALLPAIRYTKSFYPGSFLDYEHLVTAIYVSSLFLKDVQNSAYKNKKAKISIEEPDDEIKSDLVIACENLVERVTLEPYGDLKSKLKSVKSIEQ</sequence>
<evidence type="ECO:0000313" key="2">
    <source>
        <dbReference type="Proteomes" id="UP000887565"/>
    </source>
</evidence>
<evidence type="ECO:0000256" key="1">
    <source>
        <dbReference type="SAM" id="Phobius"/>
    </source>
</evidence>
<feature type="transmembrane region" description="Helical" evidence="1">
    <location>
        <begin position="81"/>
        <end position="107"/>
    </location>
</feature>
<dbReference type="Proteomes" id="UP000887565">
    <property type="component" value="Unplaced"/>
</dbReference>
<dbReference type="WBParaSite" id="nRc.2.0.1.t37446-RA">
    <property type="protein sequence ID" value="nRc.2.0.1.t37446-RA"/>
    <property type="gene ID" value="nRc.2.0.1.g37446"/>
</dbReference>
<evidence type="ECO:0000313" key="3">
    <source>
        <dbReference type="WBParaSite" id="nRc.2.0.1.t37446-RA"/>
    </source>
</evidence>
<dbReference type="AlphaFoldDB" id="A0A915KHI7"/>
<keyword evidence="1" id="KW-1133">Transmembrane helix</keyword>
<organism evidence="2 3">
    <name type="scientific">Romanomermis culicivorax</name>
    <name type="common">Nematode worm</name>
    <dbReference type="NCBI Taxonomy" id="13658"/>
    <lineage>
        <taxon>Eukaryota</taxon>
        <taxon>Metazoa</taxon>
        <taxon>Ecdysozoa</taxon>
        <taxon>Nematoda</taxon>
        <taxon>Enoplea</taxon>
        <taxon>Dorylaimia</taxon>
        <taxon>Mermithida</taxon>
        <taxon>Mermithoidea</taxon>
        <taxon>Mermithidae</taxon>
        <taxon>Romanomermis</taxon>
    </lineage>
</organism>
<accession>A0A915KHI7</accession>
<keyword evidence="1" id="KW-0472">Membrane</keyword>
<reference evidence="3" key="1">
    <citation type="submission" date="2022-11" db="UniProtKB">
        <authorList>
            <consortium name="WormBaseParasite"/>
        </authorList>
    </citation>
    <scope>IDENTIFICATION</scope>
</reference>
<protein>
    <submittedName>
        <fullName evidence="3">Uncharacterized protein</fullName>
    </submittedName>
</protein>